<comment type="cofactor">
    <cofactor evidence="1">
        <name>FAD</name>
        <dbReference type="ChEBI" id="CHEBI:57692"/>
    </cofactor>
</comment>
<feature type="domain" description="FAD dependent oxidoreductase" evidence="6">
    <location>
        <begin position="113"/>
        <end position="303"/>
    </location>
</feature>
<evidence type="ECO:0000313" key="7">
    <source>
        <dbReference type="EMBL" id="SVA97210.1"/>
    </source>
</evidence>
<evidence type="ECO:0000256" key="2">
    <source>
        <dbReference type="ARBA" id="ARBA00006730"/>
    </source>
</evidence>
<keyword evidence="4" id="KW-0274">FAD</keyword>
<dbReference type="InterPro" id="IPR006311">
    <property type="entry name" value="TAT_signal"/>
</dbReference>
<reference evidence="7" key="1">
    <citation type="submission" date="2018-05" db="EMBL/GenBank/DDBJ databases">
        <authorList>
            <person name="Lanie J.A."/>
            <person name="Ng W.-L."/>
            <person name="Kazmierczak K.M."/>
            <person name="Andrzejewski T.M."/>
            <person name="Davidsen T.M."/>
            <person name="Wayne K.J."/>
            <person name="Tettelin H."/>
            <person name="Glass J.I."/>
            <person name="Rusch D."/>
            <person name="Podicherti R."/>
            <person name="Tsui H.-C.T."/>
            <person name="Winkler M.E."/>
        </authorList>
    </citation>
    <scope>NUCLEOTIDE SEQUENCE</scope>
</reference>
<evidence type="ECO:0000256" key="5">
    <source>
        <dbReference type="ARBA" id="ARBA00023002"/>
    </source>
</evidence>
<dbReference type="GO" id="GO:0005737">
    <property type="term" value="C:cytoplasm"/>
    <property type="evidence" value="ECO:0007669"/>
    <property type="project" value="TreeGrafter"/>
</dbReference>
<dbReference type="GO" id="GO:0071949">
    <property type="term" value="F:FAD binding"/>
    <property type="evidence" value="ECO:0007669"/>
    <property type="project" value="InterPro"/>
</dbReference>
<evidence type="ECO:0000256" key="4">
    <source>
        <dbReference type="ARBA" id="ARBA00022827"/>
    </source>
</evidence>
<comment type="similarity">
    <text evidence="2">Belongs to the DAMOX/DASOX family.</text>
</comment>
<feature type="non-terminal residue" evidence="7">
    <location>
        <position position="311"/>
    </location>
</feature>
<gene>
    <name evidence="7" type="ORF">METZ01_LOCUS150064</name>
</gene>
<dbReference type="Gene3D" id="3.40.50.720">
    <property type="entry name" value="NAD(P)-binding Rossmann-like Domain"/>
    <property type="match status" value="3"/>
</dbReference>
<evidence type="ECO:0000259" key="6">
    <source>
        <dbReference type="Pfam" id="PF01266"/>
    </source>
</evidence>
<evidence type="ECO:0000256" key="1">
    <source>
        <dbReference type="ARBA" id="ARBA00001974"/>
    </source>
</evidence>
<dbReference type="PROSITE" id="PS00677">
    <property type="entry name" value="DAO"/>
    <property type="match status" value="1"/>
</dbReference>
<evidence type="ECO:0000256" key="3">
    <source>
        <dbReference type="ARBA" id="ARBA00022630"/>
    </source>
</evidence>
<dbReference type="GO" id="GO:0019478">
    <property type="term" value="P:D-amino acid catabolic process"/>
    <property type="evidence" value="ECO:0007669"/>
    <property type="project" value="TreeGrafter"/>
</dbReference>
<accession>A0A382A6S9</accession>
<proteinExistence type="inferred from homology"/>
<dbReference type="AlphaFoldDB" id="A0A382A6S9"/>
<keyword evidence="5" id="KW-0560">Oxidoreductase</keyword>
<dbReference type="InterPro" id="IPR006181">
    <property type="entry name" value="D-amino_acid_oxidase_CS"/>
</dbReference>
<dbReference type="PANTHER" id="PTHR11530:SF11">
    <property type="entry name" value="D-ASPARTATE OXIDASE"/>
    <property type="match status" value="1"/>
</dbReference>
<protein>
    <recommendedName>
        <fullName evidence="6">FAD dependent oxidoreductase domain-containing protein</fullName>
    </recommendedName>
</protein>
<dbReference type="GO" id="GO:0003884">
    <property type="term" value="F:D-amino-acid oxidase activity"/>
    <property type="evidence" value="ECO:0007669"/>
    <property type="project" value="InterPro"/>
</dbReference>
<sequence>MSVSLNRRMWLKTAGIAAIGAGLASRCSSQFGANGTTKNDSGLAKVKVSSDRIIRTTIGLRPVRQSGFVLKSETVGEKTVIHNYGHGGSGMSLSWGTAHLAVEEARRTGQKKYAVLGAGVVGLSTARLLQRQGYEVTIYAKDLPPRTTSNMSAAWFGPTGSSQRDHTTPEFADLVVKASRLSYQYFQEYLGQDYGVHWTPAYAVSDEPPNPEAQQTSLSQRIADLYPESTQLEPQQHPFPRAYVRRRWTMQFEPAVYLNALMRDYRLAGGQVIVTEFENIAQILTLAEPVIVNCTGLGSKNLFGDEELQPA</sequence>
<dbReference type="Pfam" id="PF01266">
    <property type="entry name" value="DAO"/>
    <property type="match status" value="1"/>
</dbReference>
<dbReference type="PANTHER" id="PTHR11530">
    <property type="entry name" value="D-AMINO ACID OXIDASE"/>
    <property type="match status" value="1"/>
</dbReference>
<name>A0A382A6S9_9ZZZZ</name>
<dbReference type="EMBL" id="UINC01024140">
    <property type="protein sequence ID" value="SVA97210.1"/>
    <property type="molecule type" value="Genomic_DNA"/>
</dbReference>
<dbReference type="InterPro" id="IPR006076">
    <property type="entry name" value="FAD-dep_OxRdtase"/>
</dbReference>
<keyword evidence="3" id="KW-0285">Flavoprotein</keyword>
<organism evidence="7">
    <name type="scientific">marine metagenome</name>
    <dbReference type="NCBI Taxonomy" id="408172"/>
    <lineage>
        <taxon>unclassified sequences</taxon>
        <taxon>metagenomes</taxon>
        <taxon>ecological metagenomes</taxon>
    </lineage>
</organism>
<dbReference type="InterPro" id="IPR023209">
    <property type="entry name" value="DAO"/>
</dbReference>
<dbReference type="SUPFAM" id="SSF51971">
    <property type="entry name" value="Nucleotide-binding domain"/>
    <property type="match status" value="1"/>
</dbReference>
<dbReference type="PROSITE" id="PS51318">
    <property type="entry name" value="TAT"/>
    <property type="match status" value="1"/>
</dbReference>